<evidence type="ECO:0008006" key="7">
    <source>
        <dbReference type="Google" id="ProtNLM"/>
    </source>
</evidence>
<dbReference type="AlphaFoldDB" id="A0A2T0MKI7"/>
<gene>
    <name evidence="5" type="ORF">B0I32_12496</name>
</gene>
<feature type="region of interest" description="Disordered" evidence="4">
    <location>
        <begin position="157"/>
        <end position="182"/>
    </location>
</feature>
<protein>
    <recommendedName>
        <fullName evidence="7">DNA-binding transcriptional regulator GbsR (MarR family)</fullName>
    </recommendedName>
</protein>
<dbReference type="Gene3D" id="1.10.10.10">
    <property type="entry name" value="Winged helix-like DNA-binding domain superfamily/Winged helix DNA-binding domain"/>
    <property type="match status" value="1"/>
</dbReference>
<dbReference type="InterPro" id="IPR036390">
    <property type="entry name" value="WH_DNA-bd_sf"/>
</dbReference>
<dbReference type="PANTHER" id="PTHR38465:SF2">
    <property type="entry name" value="HTH-TYPE TRANSCRIPTIONAL REGULATOR MMPR5"/>
    <property type="match status" value="1"/>
</dbReference>
<dbReference type="GO" id="GO:0003677">
    <property type="term" value="F:DNA binding"/>
    <property type="evidence" value="ECO:0007669"/>
    <property type="project" value="UniProtKB-KW"/>
</dbReference>
<dbReference type="Gene3D" id="1.10.287.160">
    <property type="entry name" value="HR1 repeat"/>
    <property type="match status" value="1"/>
</dbReference>
<dbReference type="Proteomes" id="UP000238312">
    <property type="component" value="Unassembled WGS sequence"/>
</dbReference>
<reference evidence="5 6" key="1">
    <citation type="submission" date="2018-03" db="EMBL/GenBank/DDBJ databases">
        <title>Genomic Encyclopedia of Type Strains, Phase III (KMG-III): the genomes of soil and plant-associated and newly described type strains.</title>
        <authorList>
            <person name="Whitman W."/>
        </authorList>
    </citation>
    <scope>NUCLEOTIDE SEQUENCE [LARGE SCALE GENOMIC DNA]</scope>
    <source>
        <strain evidence="5 6">CGMCC 4.7104</strain>
    </source>
</reference>
<evidence type="ECO:0000256" key="1">
    <source>
        <dbReference type="ARBA" id="ARBA00023015"/>
    </source>
</evidence>
<evidence type="ECO:0000313" key="6">
    <source>
        <dbReference type="Proteomes" id="UP000238312"/>
    </source>
</evidence>
<evidence type="ECO:0000256" key="4">
    <source>
        <dbReference type="SAM" id="MobiDB-lite"/>
    </source>
</evidence>
<dbReference type="RefSeq" id="WP_245956400.1">
    <property type="nucleotide sequence ID" value="NZ_PVNG01000024.1"/>
</dbReference>
<sequence length="182" mass="20002">MATEAELEFVDDVAVFFAREGMPLIPGRVIGWLLISDPPEQSAAQLSDVLAASRSSISSATRLLTPSGLVEGVRRRGERQEYFRIAADGWSRMLAARYAKTAAFRQITENGLRVLAGGSPTRRERLENVHELYRFLEGELPALWRRWETHRARLGGPGAGADIERGGGQEIGPAAGLREEDS</sequence>
<accession>A0A2T0MKI7</accession>
<evidence type="ECO:0000313" key="5">
    <source>
        <dbReference type="EMBL" id="PRX58108.1"/>
    </source>
</evidence>
<dbReference type="InterPro" id="IPR036388">
    <property type="entry name" value="WH-like_DNA-bd_sf"/>
</dbReference>
<dbReference type="EMBL" id="PVNG01000024">
    <property type="protein sequence ID" value="PRX58108.1"/>
    <property type="molecule type" value="Genomic_DNA"/>
</dbReference>
<dbReference type="InterPro" id="IPR052362">
    <property type="entry name" value="HTH-GbsR_regulator"/>
</dbReference>
<dbReference type="SUPFAM" id="SSF46785">
    <property type="entry name" value="Winged helix' DNA-binding domain"/>
    <property type="match status" value="1"/>
</dbReference>
<keyword evidence="2" id="KW-0238">DNA-binding</keyword>
<keyword evidence="3" id="KW-0804">Transcription</keyword>
<evidence type="ECO:0000256" key="3">
    <source>
        <dbReference type="ARBA" id="ARBA00023163"/>
    </source>
</evidence>
<proteinExistence type="predicted"/>
<evidence type="ECO:0000256" key="2">
    <source>
        <dbReference type="ARBA" id="ARBA00023125"/>
    </source>
</evidence>
<dbReference type="PANTHER" id="PTHR38465">
    <property type="entry name" value="HTH-TYPE TRANSCRIPTIONAL REGULATOR MJ1563-RELATED"/>
    <property type="match status" value="1"/>
</dbReference>
<organism evidence="5 6">
    <name type="scientific">Nonomuraea fuscirosea</name>
    <dbReference type="NCBI Taxonomy" id="1291556"/>
    <lineage>
        <taxon>Bacteria</taxon>
        <taxon>Bacillati</taxon>
        <taxon>Actinomycetota</taxon>
        <taxon>Actinomycetes</taxon>
        <taxon>Streptosporangiales</taxon>
        <taxon>Streptosporangiaceae</taxon>
        <taxon>Nonomuraea</taxon>
    </lineage>
</organism>
<comment type="caution">
    <text evidence="5">The sequence shown here is derived from an EMBL/GenBank/DDBJ whole genome shotgun (WGS) entry which is preliminary data.</text>
</comment>
<name>A0A2T0MKI7_9ACTN</name>
<keyword evidence="1" id="KW-0805">Transcription regulation</keyword>
<keyword evidence="6" id="KW-1185">Reference proteome</keyword>